<dbReference type="GO" id="GO:0032389">
    <property type="term" value="C:MutLalpha complex"/>
    <property type="evidence" value="ECO:0007669"/>
    <property type="project" value="TreeGrafter"/>
</dbReference>
<comment type="caution">
    <text evidence="2">The sequence shown here is derived from an EMBL/GenBank/DDBJ whole genome shotgun (WGS) entry which is preliminary data.</text>
</comment>
<sequence>MEETWNMSQDGKGLESAKVDDTEVITDTQEFLNSHEGTDIEHNKKYADHDVATDKYNETNKNDIFITHEDINRETAEESVVTTKTSGGREDVDIIDMVKKNSKDEETSQSYDTGNIQTVMVKLDGEKIDDLSQKTVHMSVSIESIKKKIEEQKKHNTNRNKHQVSVKFRAEIDPAKNQSAELELRKEISQDMFSKMEILGQFNLGFIITRLGSDLFIIDQHATDEKYNFEMLQLNTVLQNQRLVK</sequence>
<dbReference type="GO" id="GO:0006298">
    <property type="term" value="P:mismatch repair"/>
    <property type="evidence" value="ECO:0007669"/>
    <property type="project" value="InterPro"/>
</dbReference>
<dbReference type="OrthoDB" id="10254304at2759"/>
<feature type="domain" description="MutL C-terminal dimerisation" evidence="1">
    <location>
        <begin position="199"/>
        <end position="243"/>
    </location>
</feature>
<organism evidence="2 3">
    <name type="scientific">Cryptotermes secundus</name>
    <dbReference type="NCBI Taxonomy" id="105785"/>
    <lineage>
        <taxon>Eukaryota</taxon>
        <taxon>Metazoa</taxon>
        <taxon>Ecdysozoa</taxon>
        <taxon>Arthropoda</taxon>
        <taxon>Hexapoda</taxon>
        <taxon>Insecta</taxon>
        <taxon>Pterygota</taxon>
        <taxon>Neoptera</taxon>
        <taxon>Polyneoptera</taxon>
        <taxon>Dictyoptera</taxon>
        <taxon>Blattodea</taxon>
        <taxon>Blattoidea</taxon>
        <taxon>Termitoidae</taxon>
        <taxon>Kalotermitidae</taxon>
        <taxon>Cryptotermitinae</taxon>
        <taxon>Cryptotermes</taxon>
    </lineage>
</organism>
<dbReference type="GO" id="GO:0016887">
    <property type="term" value="F:ATP hydrolysis activity"/>
    <property type="evidence" value="ECO:0007669"/>
    <property type="project" value="InterPro"/>
</dbReference>
<accession>A0A2J7NKE9</accession>
<keyword evidence="3" id="KW-1185">Reference proteome</keyword>
<dbReference type="Gene3D" id="3.30.1540.20">
    <property type="entry name" value="MutL, C-terminal domain, dimerisation subdomain"/>
    <property type="match status" value="1"/>
</dbReference>
<proteinExistence type="predicted"/>
<dbReference type="EMBL" id="NEVH01053833">
    <property type="protein sequence ID" value="PNE09458.1"/>
    <property type="molecule type" value="Genomic_DNA"/>
</dbReference>
<name>A0A2J7NKE9_9NEOP</name>
<reference evidence="2 3" key="1">
    <citation type="submission" date="2017-12" db="EMBL/GenBank/DDBJ databases">
        <title>Hemimetabolous genomes reveal molecular basis of termite eusociality.</title>
        <authorList>
            <person name="Harrison M.C."/>
            <person name="Jongepier E."/>
            <person name="Robertson H.M."/>
            <person name="Arning N."/>
            <person name="Bitard-Feildel T."/>
            <person name="Chao H."/>
            <person name="Childers C.P."/>
            <person name="Dinh H."/>
            <person name="Doddapaneni H."/>
            <person name="Dugan S."/>
            <person name="Gowin J."/>
            <person name="Greiner C."/>
            <person name="Han Y."/>
            <person name="Hu H."/>
            <person name="Hughes D.S.T."/>
            <person name="Huylmans A.-K."/>
            <person name="Kemena C."/>
            <person name="Kremer L.P.M."/>
            <person name="Lee S.L."/>
            <person name="Lopez-Ezquerra A."/>
            <person name="Mallet L."/>
            <person name="Monroy-Kuhn J.M."/>
            <person name="Moser A."/>
            <person name="Murali S.C."/>
            <person name="Muzny D.M."/>
            <person name="Otani S."/>
            <person name="Piulachs M.-D."/>
            <person name="Poelchau M."/>
            <person name="Qu J."/>
            <person name="Schaub F."/>
            <person name="Wada-Katsumata A."/>
            <person name="Worley K.C."/>
            <person name="Xie Q."/>
            <person name="Ylla G."/>
            <person name="Poulsen M."/>
            <person name="Gibbs R.A."/>
            <person name="Schal C."/>
            <person name="Richards S."/>
            <person name="Belles X."/>
            <person name="Korb J."/>
            <person name="Bornberg-Bauer E."/>
        </authorList>
    </citation>
    <scope>NUCLEOTIDE SEQUENCE [LARGE SCALE GENOMIC DNA]</scope>
    <source>
        <tissue evidence="2">Whole body</tissue>
    </source>
</reference>
<dbReference type="AlphaFoldDB" id="A0A2J7NKE9"/>
<dbReference type="InParanoid" id="A0A2J7NKE9"/>
<dbReference type="STRING" id="105785.A0A2J7NKE9"/>
<dbReference type="InterPro" id="IPR042120">
    <property type="entry name" value="MutL_C_dimsub"/>
</dbReference>
<evidence type="ECO:0000259" key="1">
    <source>
        <dbReference type="Pfam" id="PF08676"/>
    </source>
</evidence>
<protein>
    <recommendedName>
        <fullName evidence="1">MutL C-terminal dimerisation domain-containing protein</fullName>
    </recommendedName>
</protein>
<dbReference type="GO" id="GO:0005524">
    <property type="term" value="F:ATP binding"/>
    <property type="evidence" value="ECO:0007669"/>
    <property type="project" value="InterPro"/>
</dbReference>
<gene>
    <name evidence="2" type="ORF">B7P43_G00054</name>
</gene>
<dbReference type="PANTHER" id="PTHR10073:SF52">
    <property type="entry name" value="MISMATCH REPAIR ENDONUCLEASE PMS2"/>
    <property type="match status" value="1"/>
</dbReference>
<feature type="non-terminal residue" evidence="2">
    <location>
        <position position="245"/>
    </location>
</feature>
<evidence type="ECO:0000313" key="3">
    <source>
        <dbReference type="Proteomes" id="UP000235965"/>
    </source>
</evidence>
<dbReference type="Proteomes" id="UP000235965">
    <property type="component" value="Unassembled WGS sequence"/>
</dbReference>
<dbReference type="PANTHER" id="PTHR10073">
    <property type="entry name" value="DNA MISMATCH REPAIR PROTEIN MLH, PMS, MUTL"/>
    <property type="match status" value="1"/>
</dbReference>
<dbReference type="InterPro" id="IPR014790">
    <property type="entry name" value="MutL_C"/>
</dbReference>
<dbReference type="InterPro" id="IPR038973">
    <property type="entry name" value="MutL/Mlh/Pms-like"/>
</dbReference>
<evidence type="ECO:0000313" key="2">
    <source>
        <dbReference type="EMBL" id="PNE09458.1"/>
    </source>
</evidence>
<dbReference type="Pfam" id="PF08676">
    <property type="entry name" value="MutL_C"/>
    <property type="match status" value="1"/>
</dbReference>
<dbReference type="GO" id="GO:0140664">
    <property type="term" value="F:ATP-dependent DNA damage sensor activity"/>
    <property type="evidence" value="ECO:0007669"/>
    <property type="project" value="InterPro"/>
</dbReference>